<dbReference type="EMBL" id="CAJVQA010010811">
    <property type="protein sequence ID" value="CAG8701186.1"/>
    <property type="molecule type" value="Genomic_DNA"/>
</dbReference>
<dbReference type="OrthoDB" id="2381483at2759"/>
<keyword evidence="3" id="KW-1185">Reference proteome</keyword>
<dbReference type="Pfam" id="PF19263">
    <property type="entry name" value="DUF5906"/>
    <property type="match status" value="1"/>
</dbReference>
<comment type="caution">
    <text evidence="2">The sequence shown here is derived from an EMBL/GenBank/DDBJ whole genome shotgun (WGS) entry which is preliminary data.</text>
</comment>
<dbReference type="AlphaFoldDB" id="A0A9N9HR93"/>
<gene>
    <name evidence="2" type="ORF">CPELLU_LOCUS11838</name>
</gene>
<evidence type="ECO:0000313" key="2">
    <source>
        <dbReference type="EMBL" id="CAG8701186.1"/>
    </source>
</evidence>
<sequence length="380" mass="44141">MAPKLDFAKYEIKMIEYDDETVKLKTLIDQAVIKGLILYRFKTQPTIEINLAIIDPILWHAKNIISDENEELSCRKNILIDFIDKKVLRSELFYTTSNFGKILRHFNSCIQAHKLIIMNKTDMSSRNWNKYNDHLKSLITEDYLTVEHKGIKPKVIKDYTGFIVLSNMAYFKNLAKVLEHPNAPNEYHTWCKRNYKNPFTNKKFEKTSPTIGIDIEEFSDTPQSEISSNASTDISAFNFTNTSISPEVIDDKSKYSEIFPNSSVNNAVNNEPKTNKIDFKAFCDRMQTDMRICSFAKEAEEDSSEYMDITVQERLKRMEKIVNILQENAKLSNYAEELVKYLKDVKAYNHAQNWIQKLGFSKNQTYALIPIQTSGKHITD</sequence>
<evidence type="ECO:0000259" key="1">
    <source>
        <dbReference type="Pfam" id="PF19263"/>
    </source>
</evidence>
<proteinExistence type="predicted"/>
<name>A0A9N9HR93_9GLOM</name>
<dbReference type="InterPro" id="IPR045455">
    <property type="entry name" value="NrS-1_pol-like_helicase"/>
</dbReference>
<evidence type="ECO:0000313" key="3">
    <source>
        <dbReference type="Proteomes" id="UP000789759"/>
    </source>
</evidence>
<organism evidence="2 3">
    <name type="scientific">Cetraspora pellucida</name>
    <dbReference type="NCBI Taxonomy" id="1433469"/>
    <lineage>
        <taxon>Eukaryota</taxon>
        <taxon>Fungi</taxon>
        <taxon>Fungi incertae sedis</taxon>
        <taxon>Mucoromycota</taxon>
        <taxon>Glomeromycotina</taxon>
        <taxon>Glomeromycetes</taxon>
        <taxon>Diversisporales</taxon>
        <taxon>Gigasporaceae</taxon>
        <taxon>Cetraspora</taxon>
    </lineage>
</organism>
<reference evidence="2" key="1">
    <citation type="submission" date="2021-06" db="EMBL/GenBank/DDBJ databases">
        <authorList>
            <person name="Kallberg Y."/>
            <person name="Tangrot J."/>
            <person name="Rosling A."/>
        </authorList>
    </citation>
    <scope>NUCLEOTIDE SEQUENCE</scope>
    <source>
        <strain evidence="2">FL966</strain>
    </source>
</reference>
<feature type="domain" description="NrS-1 polymerase-like helicase" evidence="1">
    <location>
        <begin position="76"/>
        <end position="167"/>
    </location>
</feature>
<protein>
    <submittedName>
        <fullName evidence="2">24734_t:CDS:1</fullName>
    </submittedName>
</protein>
<dbReference type="Proteomes" id="UP000789759">
    <property type="component" value="Unassembled WGS sequence"/>
</dbReference>
<accession>A0A9N9HR93</accession>